<gene>
    <name evidence="12" type="ORF">acsn021_00140</name>
</gene>
<dbReference type="SUPFAM" id="SSF46894">
    <property type="entry name" value="C-terminal effector domain of the bipartite response regulators"/>
    <property type="match status" value="1"/>
</dbReference>
<keyword evidence="13" id="KW-1185">Reference proteome</keyword>
<feature type="domain" description="Response regulatory" evidence="10">
    <location>
        <begin position="15"/>
        <end position="128"/>
    </location>
</feature>
<dbReference type="PROSITE" id="PS51755">
    <property type="entry name" value="OMPR_PHOB"/>
    <property type="match status" value="1"/>
</dbReference>
<evidence type="ECO:0000256" key="4">
    <source>
        <dbReference type="ARBA" id="ARBA00023015"/>
    </source>
</evidence>
<dbReference type="FunFam" id="1.10.10.10:FF:000005">
    <property type="entry name" value="Two-component system response regulator"/>
    <property type="match status" value="1"/>
</dbReference>
<keyword evidence="3" id="KW-0902">Two-component regulatory system</keyword>
<dbReference type="SUPFAM" id="SSF52172">
    <property type="entry name" value="CheY-like"/>
    <property type="match status" value="1"/>
</dbReference>
<evidence type="ECO:0000256" key="6">
    <source>
        <dbReference type="ARBA" id="ARBA00023163"/>
    </source>
</evidence>
<dbReference type="InterPro" id="IPR011006">
    <property type="entry name" value="CheY-like_superfamily"/>
</dbReference>
<evidence type="ECO:0000313" key="12">
    <source>
        <dbReference type="EMBL" id="BCJ92445.1"/>
    </source>
</evidence>
<evidence type="ECO:0000256" key="8">
    <source>
        <dbReference type="PROSITE-ProRule" id="PRU00169"/>
    </source>
</evidence>
<dbReference type="Gene3D" id="3.40.50.2300">
    <property type="match status" value="1"/>
</dbReference>
<dbReference type="Proteomes" id="UP000515561">
    <property type="component" value="Chromosome"/>
</dbReference>
<dbReference type="GO" id="GO:0006355">
    <property type="term" value="P:regulation of DNA-templated transcription"/>
    <property type="evidence" value="ECO:0007669"/>
    <property type="project" value="InterPro"/>
</dbReference>
<evidence type="ECO:0000256" key="2">
    <source>
        <dbReference type="ARBA" id="ARBA00022553"/>
    </source>
</evidence>
<dbReference type="GO" id="GO:0005829">
    <property type="term" value="C:cytosol"/>
    <property type="evidence" value="ECO:0007669"/>
    <property type="project" value="TreeGrafter"/>
</dbReference>
<keyword evidence="4" id="KW-0805">Transcription regulation</keyword>
<dbReference type="InterPro" id="IPR016032">
    <property type="entry name" value="Sig_transdc_resp-reg_C-effctor"/>
</dbReference>
<dbReference type="InterPro" id="IPR001867">
    <property type="entry name" value="OmpR/PhoB-type_DNA-bd"/>
</dbReference>
<dbReference type="PANTHER" id="PTHR48111">
    <property type="entry name" value="REGULATOR OF RPOS"/>
    <property type="match status" value="1"/>
</dbReference>
<dbReference type="CDD" id="cd17574">
    <property type="entry name" value="REC_OmpR"/>
    <property type="match status" value="1"/>
</dbReference>
<dbReference type="CDD" id="cd00383">
    <property type="entry name" value="trans_reg_C"/>
    <property type="match status" value="1"/>
</dbReference>
<evidence type="ECO:0000256" key="3">
    <source>
        <dbReference type="ARBA" id="ARBA00023012"/>
    </source>
</evidence>
<evidence type="ECO:0000259" key="11">
    <source>
        <dbReference type="PROSITE" id="PS51755"/>
    </source>
</evidence>
<dbReference type="GO" id="GO:0032993">
    <property type="term" value="C:protein-DNA complex"/>
    <property type="evidence" value="ECO:0007669"/>
    <property type="project" value="TreeGrafter"/>
</dbReference>
<accession>A0A6S6QY61</accession>
<dbReference type="KEGG" id="acel:acsn021_00140"/>
<keyword evidence="2 8" id="KW-0597">Phosphoprotein</keyword>
<dbReference type="GO" id="GO:0000156">
    <property type="term" value="F:phosphorelay response regulator activity"/>
    <property type="evidence" value="ECO:0007669"/>
    <property type="project" value="TreeGrafter"/>
</dbReference>
<feature type="modified residue" description="4-aspartylphosphate" evidence="8">
    <location>
        <position position="64"/>
    </location>
</feature>
<reference evidence="12 13" key="1">
    <citation type="journal article" date="2016" name="Int. J. Syst. Evol. Microbiol.">
        <title>Descriptions of Anaerotaenia torta gen. nov., sp. nov. and Anaerocolumna cellulosilytica gen. nov., sp. nov. isolated from a methanogenic reactor of cattle waste.</title>
        <authorList>
            <person name="Uek A."/>
            <person name="Ohtaki Y."/>
            <person name="Kaku N."/>
            <person name="Ueki K."/>
        </authorList>
    </citation>
    <scope>NUCLEOTIDE SEQUENCE [LARGE SCALE GENOMIC DNA]</scope>
    <source>
        <strain evidence="12 13">SN021</strain>
    </source>
</reference>
<name>A0A6S6QY61_9FIRM</name>
<protein>
    <recommendedName>
        <fullName evidence="1">Stage 0 sporulation protein A homolog</fullName>
    </recommendedName>
</protein>
<evidence type="ECO:0000256" key="1">
    <source>
        <dbReference type="ARBA" id="ARBA00018672"/>
    </source>
</evidence>
<sequence>MSVGRCVIIGVIMAKILVVEDESKIARFVELELKYEGYEVEIAADGRSGLEKALQKDVDLVLLDIMLPGISGIEVCRRIRTESSVPIIMLTAKDDVTDKVAGLDMGADDYMTKPFAIEELLARIRVALNRHTKLVQPKVNLLQIGELKLNLTSHSAYYGDEELTLTKKEYELLEYLMRNKNIAITREQLLNNVWDYEYLGDTNVVDVYIRYLRQKIDDKYGIRLINTVRGVGYIIKDEI</sequence>
<evidence type="ECO:0000259" key="10">
    <source>
        <dbReference type="PROSITE" id="PS50110"/>
    </source>
</evidence>
<feature type="domain" description="OmpR/PhoB-type" evidence="11">
    <location>
        <begin position="139"/>
        <end position="237"/>
    </location>
</feature>
<dbReference type="Gene3D" id="6.10.250.690">
    <property type="match status" value="1"/>
</dbReference>
<evidence type="ECO:0000256" key="5">
    <source>
        <dbReference type="ARBA" id="ARBA00023125"/>
    </source>
</evidence>
<organism evidence="12 13">
    <name type="scientific">Anaerocolumna cellulosilytica</name>
    <dbReference type="NCBI Taxonomy" id="433286"/>
    <lineage>
        <taxon>Bacteria</taxon>
        <taxon>Bacillati</taxon>
        <taxon>Bacillota</taxon>
        <taxon>Clostridia</taxon>
        <taxon>Lachnospirales</taxon>
        <taxon>Lachnospiraceae</taxon>
        <taxon>Anaerocolumna</taxon>
    </lineage>
</organism>
<dbReference type="InterPro" id="IPR036388">
    <property type="entry name" value="WH-like_DNA-bd_sf"/>
</dbReference>
<dbReference type="Gene3D" id="1.10.10.10">
    <property type="entry name" value="Winged helix-like DNA-binding domain superfamily/Winged helix DNA-binding domain"/>
    <property type="match status" value="1"/>
</dbReference>
<dbReference type="FunFam" id="3.40.50.2300:FF:000001">
    <property type="entry name" value="DNA-binding response regulator PhoB"/>
    <property type="match status" value="1"/>
</dbReference>
<dbReference type="EMBL" id="AP023367">
    <property type="protein sequence ID" value="BCJ92445.1"/>
    <property type="molecule type" value="Genomic_DNA"/>
</dbReference>
<dbReference type="InterPro" id="IPR001789">
    <property type="entry name" value="Sig_transdc_resp-reg_receiver"/>
</dbReference>
<feature type="DNA-binding region" description="OmpR/PhoB-type" evidence="9">
    <location>
        <begin position="139"/>
        <end position="237"/>
    </location>
</feature>
<dbReference type="InterPro" id="IPR039420">
    <property type="entry name" value="WalR-like"/>
</dbReference>
<dbReference type="SMART" id="SM00448">
    <property type="entry name" value="REC"/>
    <property type="match status" value="1"/>
</dbReference>
<comment type="function">
    <text evidence="7">May play the central regulatory role in sporulation. It may be an element of the effector pathway responsible for the activation of sporulation genes in response to nutritional stress. Spo0A may act in concert with spo0H (a sigma factor) to control the expression of some genes that are critical to the sporulation process.</text>
</comment>
<keyword evidence="6" id="KW-0804">Transcription</keyword>
<dbReference type="PANTHER" id="PTHR48111:SF22">
    <property type="entry name" value="REGULATOR OF RPOS"/>
    <property type="match status" value="1"/>
</dbReference>
<dbReference type="PROSITE" id="PS50110">
    <property type="entry name" value="RESPONSE_REGULATORY"/>
    <property type="match status" value="1"/>
</dbReference>
<proteinExistence type="predicted"/>
<dbReference type="SMART" id="SM00862">
    <property type="entry name" value="Trans_reg_C"/>
    <property type="match status" value="1"/>
</dbReference>
<dbReference type="Pfam" id="PF00072">
    <property type="entry name" value="Response_reg"/>
    <property type="match status" value="1"/>
</dbReference>
<dbReference type="Pfam" id="PF00486">
    <property type="entry name" value="Trans_reg_C"/>
    <property type="match status" value="1"/>
</dbReference>
<evidence type="ECO:0000256" key="7">
    <source>
        <dbReference type="ARBA" id="ARBA00024867"/>
    </source>
</evidence>
<evidence type="ECO:0000256" key="9">
    <source>
        <dbReference type="PROSITE-ProRule" id="PRU01091"/>
    </source>
</evidence>
<dbReference type="AlphaFoldDB" id="A0A6S6QY61"/>
<dbReference type="GO" id="GO:0000976">
    <property type="term" value="F:transcription cis-regulatory region binding"/>
    <property type="evidence" value="ECO:0007669"/>
    <property type="project" value="TreeGrafter"/>
</dbReference>
<evidence type="ECO:0000313" key="13">
    <source>
        <dbReference type="Proteomes" id="UP000515561"/>
    </source>
</evidence>
<keyword evidence="5 9" id="KW-0238">DNA-binding</keyword>